<dbReference type="AlphaFoldDB" id="A0A6P7H213"/>
<dbReference type="SMART" id="SM00054">
    <property type="entry name" value="EFh"/>
    <property type="match status" value="2"/>
</dbReference>
<reference evidence="4" key="1">
    <citation type="submission" date="2025-08" db="UniProtKB">
        <authorList>
            <consortium name="RefSeq"/>
        </authorList>
    </citation>
    <scope>IDENTIFICATION</scope>
    <source>
        <tissue evidence="4">Whole insect</tissue>
    </source>
</reference>
<feature type="domain" description="EF-hand" evidence="3">
    <location>
        <begin position="36"/>
        <end position="71"/>
    </location>
</feature>
<gene>
    <name evidence="4" type="primary">LOC114345108</name>
</gene>
<dbReference type="InParanoid" id="A0A6P7H213"/>
<dbReference type="RefSeq" id="XP_028151733.1">
    <property type="nucleotide sequence ID" value="XM_028295932.1"/>
</dbReference>
<sequence length="117" mass="14004">MAEEERNGEETVQAEENEEETVQLRTLTWKILNNPELHEFFKSVFNRCDTDKNGVVSVNELRTFLETQEEVEIPDDVLESLYRKFDKNKDRQLDFVEFLDMLTNRTFKETFYNVADK</sequence>
<evidence type="ECO:0000256" key="1">
    <source>
        <dbReference type="ARBA" id="ARBA00022837"/>
    </source>
</evidence>
<dbReference type="InterPro" id="IPR018247">
    <property type="entry name" value="EF_Hand_1_Ca_BS"/>
</dbReference>
<evidence type="ECO:0000256" key="2">
    <source>
        <dbReference type="SAM" id="MobiDB-lite"/>
    </source>
</evidence>
<dbReference type="InterPro" id="IPR002048">
    <property type="entry name" value="EF_hand_dom"/>
</dbReference>
<accession>A0A6P7H213</accession>
<proteinExistence type="predicted"/>
<evidence type="ECO:0000259" key="3">
    <source>
        <dbReference type="PROSITE" id="PS50222"/>
    </source>
</evidence>
<dbReference type="GO" id="GO:0005509">
    <property type="term" value="F:calcium ion binding"/>
    <property type="evidence" value="ECO:0007669"/>
    <property type="project" value="InterPro"/>
</dbReference>
<feature type="region of interest" description="Disordered" evidence="2">
    <location>
        <begin position="1"/>
        <end position="20"/>
    </location>
</feature>
<feature type="compositionally biased region" description="Acidic residues" evidence="2">
    <location>
        <begin position="10"/>
        <end position="20"/>
    </location>
</feature>
<organism evidence="4">
    <name type="scientific">Diabrotica virgifera virgifera</name>
    <name type="common">western corn rootworm</name>
    <dbReference type="NCBI Taxonomy" id="50390"/>
    <lineage>
        <taxon>Eukaryota</taxon>
        <taxon>Metazoa</taxon>
        <taxon>Ecdysozoa</taxon>
        <taxon>Arthropoda</taxon>
        <taxon>Hexapoda</taxon>
        <taxon>Insecta</taxon>
        <taxon>Pterygota</taxon>
        <taxon>Neoptera</taxon>
        <taxon>Endopterygota</taxon>
        <taxon>Coleoptera</taxon>
        <taxon>Polyphaga</taxon>
        <taxon>Cucujiformia</taxon>
        <taxon>Chrysomeloidea</taxon>
        <taxon>Chrysomelidae</taxon>
        <taxon>Galerucinae</taxon>
        <taxon>Diabroticina</taxon>
        <taxon>Diabroticites</taxon>
        <taxon>Diabrotica</taxon>
    </lineage>
</organism>
<dbReference type="PROSITE" id="PS50222">
    <property type="entry name" value="EF_HAND_2"/>
    <property type="match status" value="2"/>
</dbReference>
<dbReference type="Gene3D" id="1.10.238.10">
    <property type="entry name" value="EF-hand"/>
    <property type="match status" value="1"/>
</dbReference>
<dbReference type="CDD" id="cd00051">
    <property type="entry name" value="EFh"/>
    <property type="match status" value="1"/>
</dbReference>
<name>A0A6P7H213_DIAVI</name>
<protein>
    <submittedName>
        <fullName evidence="4">Uncharacterized protein LOC114345108</fullName>
    </submittedName>
</protein>
<dbReference type="Pfam" id="PF13499">
    <property type="entry name" value="EF-hand_7"/>
    <property type="match status" value="1"/>
</dbReference>
<keyword evidence="1" id="KW-0106">Calcium</keyword>
<evidence type="ECO:0000313" key="4">
    <source>
        <dbReference type="RefSeq" id="XP_028151733.1"/>
    </source>
</evidence>
<dbReference type="SUPFAM" id="SSF47473">
    <property type="entry name" value="EF-hand"/>
    <property type="match status" value="1"/>
</dbReference>
<feature type="domain" description="EF-hand" evidence="3">
    <location>
        <begin position="73"/>
        <end position="108"/>
    </location>
</feature>
<dbReference type="InterPro" id="IPR011992">
    <property type="entry name" value="EF-hand-dom_pair"/>
</dbReference>
<dbReference type="PROSITE" id="PS00018">
    <property type="entry name" value="EF_HAND_1"/>
    <property type="match status" value="2"/>
</dbReference>